<keyword evidence="2" id="KW-0479">Metal-binding</keyword>
<dbReference type="GO" id="GO:0046872">
    <property type="term" value="F:metal ion binding"/>
    <property type="evidence" value="ECO:0007669"/>
    <property type="project" value="UniProtKB-KW"/>
</dbReference>
<dbReference type="Proteomes" id="UP000321199">
    <property type="component" value="Chromosome"/>
</dbReference>
<dbReference type="Pfam" id="PF01761">
    <property type="entry name" value="DHQ_synthase"/>
    <property type="match status" value="1"/>
</dbReference>
<dbReference type="PANTHER" id="PTHR43622">
    <property type="entry name" value="3-DEHYDROQUINATE SYNTHASE"/>
    <property type="match status" value="1"/>
</dbReference>
<feature type="domain" description="3-dehydroquinate synthase C-terminal" evidence="7">
    <location>
        <begin position="193"/>
        <end position="331"/>
    </location>
</feature>
<evidence type="ECO:0000256" key="1">
    <source>
        <dbReference type="ARBA" id="ARBA00001911"/>
    </source>
</evidence>
<evidence type="ECO:0000259" key="7">
    <source>
        <dbReference type="Pfam" id="PF24621"/>
    </source>
</evidence>
<keyword evidence="9" id="KW-1185">Reference proteome</keyword>
<dbReference type="InterPro" id="IPR030960">
    <property type="entry name" value="DHQS/DOIS_N"/>
</dbReference>
<dbReference type="Gene3D" id="3.40.50.1970">
    <property type="match status" value="1"/>
</dbReference>
<keyword evidence="4" id="KW-0520">NAD</keyword>
<dbReference type="InterPro" id="IPR035872">
    <property type="entry name" value="EEVS-like"/>
</dbReference>
<dbReference type="Gene3D" id="1.20.1090.10">
    <property type="entry name" value="Dehydroquinate synthase-like - alpha domain"/>
    <property type="match status" value="1"/>
</dbReference>
<reference evidence="8 9" key="1">
    <citation type="submission" date="2019-07" db="EMBL/GenBank/DDBJ databases">
        <title>Complete genome sequence of Comamonas sp. NLF 7-7 isolated from livestock.</title>
        <authorList>
            <person name="Kim D.H."/>
            <person name="Kim J.G."/>
        </authorList>
    </citation>
    <scope>NUCLEOTIDE SEQUENCE [LARGE SCALE GENOMIC DNA]</scope>
    <source>
        <strain evidence="8 9">NLF 7-7</strain>
    </source>
</reference>
<dbReference type="OrthoDB" id="9806583at2"/>
<dbReference type="KEGG" id="cof:FOZ74_00740"/>
<dbReference type="PANTHER" id="PTHR43622:SF3">
    <property type="entry name" value="2-EPI-5-EPI-VALIOLONE SYNTHASE"/>
    <property type="match status" value="1"/>
</dbReference>
<evidence type="ECO:0000313" key="9">
    <source>
        <dbReference type="Proteomes" id="UP000321199"/>
    </source>
</evidence>
<evidence type="ECO:0000256" key="5">
    <source>
        <dbReference type="ARBA" id="ARBA00023239"/>
    </source>
</evidence>
<dbReference type="RefSeq" id="WP_146911212.1">
    <property type="nucleotide sequence ID" value="NZ_CP042344.1"/>
</dbReference>
<dbReference type="GO" id="GO:0000166">
    <property type="term" value="F:nucleotide binding"/>
    <property type="evidence" value="ECO:0007669"/>
    <property type="project" value="UniProtKB-KW"/>
</dbReference>
<dbReference type="CDD" id="cd08199">
    <property type="entry name" value="EEVS"/>
    <property type="match status" value="1"/>
</dbReference>
<dbReference type="GO" id="GO:0017000">
    <property type="term" value="P:antibiotic biosynthetic process"/>
    <property type="evidence" value="ECO:0007669"/>
    <property type="project" value="InterPro"/>
</dbReference>
<dbReference type="InterPro" id="IPR050071">
    <property type="entry name" value="Dehydroquinate_synthase"/>
</dbReference>
<sequence length="385" mass="42414">MSPASPHHTTLWQVRSQRPIAYDVVKTPGLFAPGNTTLLGYGRPGGRRFVVLDARVWQLHGSQIRAWFAAHGIEAHYAIFPGGEEHKNIDALQDLARALDAFPVHRRDEPLIAIGGGVLTDVAAYLAASYRRGIPHVKLPTTLMGYIDAALGIKNGINFGTSKNRLGSFEPPLAVLLEPAFLRTLPRRHLANGLCEIIKLAIVTDATLFTQLETHGARSLRLAFATPEGDALLDRAITGMLAELAPNLHEEELSRKVDFGHTFSYGLETRHPQRLLHGEAVLLDCLLCSLIAAHRGLLPDAALQRILALVRQLAIAPKPDVLEVELMWQALQDRVQHRNGLQRVPLPTAIGQCTFAHDITRAEIARASAELQERLLHDDEPTLQR</sequence>
<feature type="domain" description="3-dehydroquinate synthase N-terminal" evidence="6">
    <location>
        <begin position="79"/>
        <end position="191"/>
    </location>
</feature>
<protein>
    <submittedName>
        <fullName evidence="8">Sedoheptulose 7-phosphate cyclase</fullName>
    </submittedName>
</protein>
<proteinExistence type="predicted"/>
<dbReference type="GO" id="GO:0003856">
    <property type="term" value="F:3-dehydroquinate synthase activity"/>
    <property type="evidence" value="ECO:0007669"/>
    <property type="project" value="TreeGrafter"/>
</dbReference>
<dbReference type="Pfam" id="PF24621">
    <property type="entry name" value="DHQS_C"/>
    <property type="match status" value="1"/>
</dbReference>
<keyword evidence="3" id="KW-0547">Nucleotide-binding</keyword>
<dbReference type="AlphaFoldDB" id="A0A5B8RPU2"/>
<evidence type="ECO:0000259" key="6">
    <source>
        <dbReference type="Pfam" id="PF01761"/>
    </source>
</evidence>
<evidence type="ECO:0000256" key="3">
    <source>
        <dbReference type="ARBA" id="ARBA00022741"/>
    </source>
</evidence>
<accession>A0A5B8RPU2</accession>
<evidence type="ECO:0000256" key="4">
    <source>
        <dbReference type="ARBA" id="ARBA00023027"/>
    </source>
</evidence>
<evidence type="ECO:0000313" key="8">
    <source>
        <dbReference type="EMBL" id="QEA11691.1"/>
    </source>
</evidence>
<organism evidence="8 9">
    <name type="scientific">Comamonas flocculans</name>
    <dbReference type="NCBI Taxonomy" id="2597701"/>
    <lineage>
        <taxon>Bacteria</taxon>
        <taxon>Pseudomonadati</taxon>
        <taxon>Pseudomonadota</taxon>
        <taxon>Betaproteobacteria</taxon>
        <taxon>Burkholderiales</taxon>
        <taxon>Comamonadaceae</taxon>
        <taxon>Comamonas</taxon>
    </lineage>
</organism>
<keyword evidence="5" id="KW-0456">Lyase</keyword>
<evidence type="ECO:0000256" key="2">
    <source>
        <dbReference type="ARBA" id="ARBA00022723"/>
    </source>
</evidence>
<name>A0A5B8RPU2_9BURK</name>
<dbReference type="InterPro" id="IPR056179">
    <property type="entry name" value="DHQS_C"/>
</dbReference>
<dbReference type="EMBL" id="CP042344">
    <property type="protein sequence ID" value="QEA11691.1"/>
    <property type="molecule type" value="Genomic_DNA"/>
</dbReference>
<gene>
    <name evidence="8" type="ORF">FOZ74_00740</name>
</gene>
<dbReference type="SUPFAM" id="SSF56796">
    <property type="entry name" value="Dehydroquinate synthase-like"/>
    <property type="match status" value="1"/>
</dbReference>
<comment type="cofactor">
    <cofactor evidence="1">
        <name>NAD(+)</name>
        <dbReference type="ChEBI" id="CHEBI:57540"/>
    </cofactor>
</comment>